<gene>
    <name evidence="1" type="ORF">M431DRAFT_546894</name>
</gene>
<evidence type="ECO:0000313" key="2">
    <source>
        <dbReference type="Proteomes" id="UP000241690"/>
    </source>
</evidence>
<dbReference type="Proteomes" id="UP000241690">
    <property type="component" value="Unassembled WGS sequence"/>
</dbReference>
<evidence type="ECO:0000313" key="1">
    <source>
        <dbReference type="EMBL" id="PTB48289.1"/>
    </source>
</evidence>
<dbReference type="AlphaFoldDB" id="A0A2T3ZU16"/>
<dbReference type="EMBL" id="KZ679700">
    <property type="protein sequence ID" value="PTB48289.1"/>
    <property type="molecule type" value="Genomic_DNA"/>
</dbReference>
<feature type="non-terminal residue" evidence="1">
    <location>
        <position position="1"/>
    </location>
</feature>
<sequence length="84" mass="9000">KEVTPLGPKTGEVTVLPFTPKKKRRFGEALSADKIPSPSFNKVRLSAAVTATAAGFIASIFNSVKEATDLNKEGKSLTRNKIIN</sequence>
<accession>A0A2T3ZU16</accession>
<protein>
    <submittedName>
        <fullName evidence="1">Uncharacterized protein</fullName>
    </submittedName>
</protein>
<dbReference type="GeneID" id="36629815"/>
<organism evidence="1 2">
    <name type="scientific">Trichoderma harzianum CBS 226.95</name>
    <dbReference type="NCBI Taxonomy" id="983964"/>
    <lineage>
        <taxon>Eukaryota</taxon>
        <taxon>Fungi</taxon>
        <taxon>Dikarya</taxon>
        <taxon>Ascomycota</taxon>
        <taxon>Pezizomycotina</taxon>
        <taxon>Sordariomycetes</taxon>
        <taxon>Hypocreomycetidae</taxon>
        <taxon>Hypocreales</taxon>
        <taxon>Hypocreaceae</taxon>
        <taxon>Trichoderma</taxon>
    </lineage>
</organism>
<name>A0A2T3ZU16_TRIHA</name>
<dbReference type="RefSeq" id="XP_024767966.1">
    <property type="nucleotide sequence ID" value="XM_024921235.1"/>
</dbReference>
<proteinExistence type="predicted"/>
<keyword evidence="2" id="KW-1185">Reference proteome</keyword>
<reference evidence="1 2" key="1">
    <citation type="submission" date="2016-07" db="EMBL/GenBank/DDBJ databases">
        <title>Multiple horizontal gene transfer events from other fungi enriched the ability of initially mycotrophic Trichoderma (Ascomycota) to feed on dead plant biomass.</title>
        <authorList>
            <consortium name="DOE Joint Genome Institute"/>
            <person name="Aerts A."/>
            <person name="Atanasova L."/>
            <person name="Chenthamara K."/>
            <person name="Zhang J."/>
            <person name="Grujic M."/>
            <person name="Henrissat B."/>
            <person name="Kuo A."/>
            <person name="Salamov A."/>
            <person name="Lipzen A."/>
            <person name="Labutti K."/>
            <person name="Barry K."/>
            <person name="Miao Y."/>
            <person name="Rahimi M.J."/>
            <person name="Shen Q."/>
            <person name="Grigoriev I.V."/>
            <person name="Kubicek C.P."/>
            <person name="Druzhinina I.S."/>
        </authorList>
    </citation>
    <scope>NUCLEOTIDE SEQUENCE [LARGE SCALE GENOMIC DNA]</scope>
    <source>
        <strain evidence="1 2">CBS 226.95</strain>
    </source>
</reference>